<evidence type="ECO:0000256" key="2">
    <source>
        <dbReference type="ARBA" id="ARBA00023186"/>
    </source>
</evidence>
<name>A0AAE8MU55_9PEZI</name>
<dbReference type="Proteomes" id="UP001187682">
    <property type="component" value="Unassembled WGS sequence"/>
</dbReference>
<dbReference type="GO" id="GO:0005737">
    <property type="term" value="C:cytoplasm"/>
    <property type="evidence" value="ECO:0007669"/>
    <property type="project" value="TreeGrafter"/>
</dbReference>
<feature type="coiled-coil region" evidence="3">
    <location>
        <begin position="1"/>
        <end position="52"/>
    </location>
</feature>
<dbReference type="Gene3D" id="1.10.287.370">
    <property type="match status" value="1"/>
</dbReference>
<dbReference type="InterPro" id="IPR002777">
    <property type="entry name" value="PFD_beta-like"/>
</dbReference>
<keyword evidence="3" id="KW-0175">Coiled coil</keyword>
<sequence>MDKLQVELQRVSAEYQKLQQDLGEVVQSRQRLESQRQENEGVKEEFDKLKEGEVIYKLVGPVLLKQERFEAEGTVKGRLDFIGKEIDRVEDQIKDIEKVIEGKKGEIIQIQAAAQALAQQQAQQSQQGKQVEA</sequence>
<dbReference type="CDD" id="cd23161">
    <property type="entry name" value="Prefoldin_6"/>
    <property type="match status" value="1"/>
</dbReference>
<reference evidence="4" key="1">
    <citation type="submission" date="2018-03" db="EMBL/GenBank/DDBJ databases">
        <authorList>
            <person name="Guldener U."/>
        </authorList>
    </citation>
    <scope>NUCLEOTIDE SEQUENCE</scope>
</reference>
<dbReference type="Pfam" id="PF01920">
    <property type="entry name" value="Prefoldin_2"/>
    <property type="match status" value="1"/>
</dbReference>
<dbReference type="SUPFAM" id="SSF46579">
    <property type="entry name" value="Prefoldin"/>
    <property type="match status" value="1"/>
</dbReference>
<evidence type="ECO:0000256" key="1">
    <source>
        <dbReference type="ARBA" id="ARBA00008045"/>
    </source>
</evidence>
<dbReference type="AlphaFoldDB" id="A0AAE8MU55"/>
<dbReference type="PANTHER" id="PTHR21431:SF0">
    <property type="entry name" value="PREFOLDIN SUBUNIT 6"/>
    <property type="match status" value="1"/>
</dbReference>
<keyword evidence="5" id="KW-1185">Reference proteome</keyword>
<gene>
    <name evidence="4" type="ORF">DNG_02252</name>
</gene>
<dbReference type="GO" id="GO:0051131">
    <property type="term" value="P:chaperone-mediated protein complex assembly"/>
    <property type="evidence" value="ECO:0007669"/>
    <property type="project" value="TreeGrafter"/>
</dbReference>
<dbReference type="GO" id="GO:0016272">
    <property type="term" value="C:prefoldin complex"/>
    <property type="evidence" value="ECO:0007669"/>
    <property type="project" value="InterPro"/>
</dbReference>
<dbReference type="FunFam" id="1.10.287.370:FF:000003">
    <property type="entry name" value="Prefoldin subunit 6"/>
    <property type="match status" value="1"/>
</dbReference>
<evidence type="ECO:0000256" key="3">
    <source>
        <dbReference type="SAM" id="Coils"/>
    </source>
</evidence>
<organism evidence="4 5">
    <name type="scientific">Cephalotrichum gorgonifer</name>
    <dbReference type="NCBI Taxonomy" id="2041049"/>
    <lineage>
        <taxon>Eukaryota</taxon>
        <taxon>Fungi</taxon>
        <taxon>Dikarya</taxon>
        <taxon>Ascomycota</taxon>
        <taxon>Pezizomycotina</taxon>
        <taxon>Sordariomycetes</taxon>
        <taxon>Hypocreomycetidae</taxon>
        <taxon>Microascales</taxon>
        <taxon>Microascaceae</taxon>
        <taxon>Cephalotrichum</taxon>
    </lineage>
</organism>
<dbReference type="PANTHER" id="PTHR21431">
    <property type="entry name" value="PREFOLDIN SUBUNIT 6"/>
    <property type="match status" value="1"/>
</dbReference>
<comment type="caution">
    <text evidence="4">The sequence shown here is derived from an EMBL/GenBank/DDBJ whole genome shotgun (WGS) entry which is preliminary data.</text>
</comment>
<dbReference type="EMBL" id="ONZQ02000002">
    <property type="protein sequence ID" value="SPN99215.1"/>
    <property type="molecule type" value="Genomic_DNA"/>
</dbReference>
<evidence type="ECO:0000313" key="4">
    <source>
        <dbReference type="EMBL" id="SPN99215.1"/>
    </source>
</evidence>
<feature type="coiled-coil region" evidence="3">
    <location>
        <begin position="79"/>
        <end position="106"/>
    </location>
</feature>
<comment type="similarity">
    <text evidence="1">Belongs to the prefoldin subunit beta family.</text>
</comment>
<dbReference type="GO" id="GO:0051087">
    <property type="term" value="F:protein-folding chaperone binding"/>
    <property type="evidence" value="ECO:0007669"/>
    <property type="project" value="TreeGrafter"/>
</dbReference>
<keyword evidence="2" id="KW-0143">Chaperone</keyword>
<dbReference type="InterPro" id="IPR009053">
    <property type="entry name" value="Prefoldin"/>
</dbReference>
<dbReference type="GO" id="GO:0006457">
    <property type="term" value="P:protein folding"/>
    <property type="evidence" value="ECO:0007669"/>
    <property type="project" value="InterPro"/>
</dbReference>
<evidence type="ECO:0000313" key="5">
    <source>
        <dbReference type="Proteomes" id="UP001187682"/>
    </source>
</evidence>
<protein>
    <submittedName>
        <fullName evidence="4">Related to Gim complex component GIM1</fullName>
    </submittedName>
</protein>
<proteinExistence type="inferred from homology"/>
<accession>A0AAE8MU55</accession>
<dbReference type="GO" id="GO:0051082">
    <property type="term" value="F:unfolded protein binding"/>
    <property type="evidence" value="ECO:0007669"/>
    <property type="project" value="InterPro"/>
</dbReference>